<dbReference type="SUPFAM" id="SSF48452">
    <property type="entry name" value="TPR-like"/>
    <property type="match status" value="1"/>
</dbReference>
<reference evidence="2 3" key="1">
    <citation type="submission" date="2023-05" db="EMBL/GenBank/DDBJ databases">
        <title>A 100% complete, gapless, phased diploid assembly of the Scenedesmus obliquus UTEX 3031 genome.</title>
        <authorList>
            <person name="Biondi T.C."/>
            <person name="Hanschen E.R."/>
            <person name="Kwon T."/>
            <person name="Eng W."/>
            <person name="Kruse C.P.S."/>
            <person name="Koehler S.I."/>
            <person name="Kunde Y."/>
            <person name="Gleasner C.D."/>
            <person name="You Mak K.T."/>
            <person name="Polle J."/>
            <person name="Hovde B.T."/>
            <person name="Starkenburg S.R."/>
        </authorList>
    </citation>
    <scope>NUCLEOTIDE SEQUENCE [LARGE SCALE GENOMIC DNA]</scope>
    <source>
        <strain evidence="2 3">DOE0152z</strain>
    </source>
</reference>
<feature type="compositionally biased region" description="Low complexity" evidence="1">
    <location>
        <begin position="122"/>
        <end position="146"/>
    </location>
</feature>
<organism evidence="2 3">
    <name type="scientific">Tetradesmus obliquus</name>
    <name type="common">Green alga</name>
    <name type="synonym">Acutodesmus obliquus</name>
    <dbReference type="NCBI Taxonomy" id="3088"/>
    <lineage>
        <taxon>Eukaryota</taxon>
        <taxon>Viridiplantae</taxon>
        <taxon>Chlorophyta</taxon>
        <taxon>core chlorophytes</taxon>
        <taxon>Chlorophyceae</taxon>
        <taxon>CS clade</taxon>
        <taxon>Sphaeropleales</taxon>
        <taxon>Scenedesmaceae</taxon>
        <taxon>Tetradesmus</taxon>
    </lineage>
</organism>
<dbReference type="PANTHER" id="PTHR44917:SF1">
    <property type="entry name" value="PROTEIN HIGH CHLOROPHYLL FLUORESCENT 107"/>
    <property type="match status" value="1"/>
</dbReference>
<feature type="region of interest" description="Disordered" evidence="1">
    <location>
        <begin position="122"/>
        <end position="149"/>
    </location>
</feature>
<accession>A0ABY8U7F2</accession>
<evidence type="ECO:0000256" key="1">
    <source>
        <dbReference type="SAM" id="MobiDB-lite"/>
    </source>
</evidence>
<dbReference type="EMBL" id="CP126214">
    <property type="protein sequence ID" value="WIA16337.1"/>
    <property type="molecule type" value="Genomic_DNA"/>
</dbReference>
<dbReference type="Gene3D" id="1.25.40.10">
    <property type="entry name" value="Tetratricopeptide repeat domain"/>
    <property type="match status" value="1"/>
</dbReference>
<evidence type="ECO:0000313" key="2">
    <source>
        <dbReference type="EMBL" id="WIA16337.1"/>
    </source>
</evidence>
<gene>
    <name evidence="2" type="ORF">OEZ85_013036</name>
</gene>
<protein>
    <recommendedName>
        <fullName evidence="4">Suppressor of forked domain-containing protein</fullName>
    </recommendedName>
</protein>
<dbReference type="InterPro" id="IPR011990">
    <property type="entry name" value="TPR-like_helical_dom_sf"/>
</dbReference>
<sequence>MYEHALELSRLEQYDEARQAFQQLLSNDPTFCRGWVSFAQMERRAARTQDPERLAVARAILQRGLQINPGSGCLAQAWGLLELQKGNAWAAVRLLERCVEMDSALEPVLRWKPVNAARLTAAGAAASRGRPWPRSSSSSSGGSRVGQPGARVACASTAGGGGSAGGGVGGGGTCSSGVGGAGGALSHDGQGSSCMSSM</sequence>
<keyword evidence="3" id="KW-1185">Reference proteome</keyword>
<name>A0ABY8U7F2_TETOB</name>
<evidence type="ECO:0008006" key="4">
    <source>
        <dbReference type="Google" id="ProtNLM"/>
    </source>
</evidence>
<dbReference type="Proteomes" id="UP001244341">
    <property type="component" value="Chromosome 7b"/>
</dbReference>
<dbReference type="PANTHER" id="PTHR44917">
    <property type="entry name" value="PROTEIN HIGH CHLOROPHYLL FLUORESCENT 107"/>
    <property type="match status" value="1"/>
</dbReference>
<dbReference type="InterPro" id="IPR044624">
    <property type="entry name" value="Mbb1-like"/>
</dbReference>
<proteinExistence type="predicted"/>
<evidence type="ECO:0000313" key="3">
    <source>
        <dbReference type="Proteomes" id="UP001244341"/>
    </source>
</evidence>